<dbReference type="RefSeq" id="WP_163550855.1">
    <property type="nucleotide sequence ID" value="NZ_JALKFT010000001.1"/>
</dbReference>
<organism evidence="2 3">
    <name type="scientific">Frankia umida</name>
    <dbReference type="NCBI Taxonomy" id="573489"/>
    <lineage>
        <taxon>Bacteria</taxon>
        <taxon>Bacillati</taxon>
        <taxon>Actinomycetota</taxon>
        <taxon>Actinomycetes</taxon>
        <taxon>Frankiales</taxon>
        <taxon>Frankiaceae</taxon>
        <taxon>Frankia</taxon>
    </lineage>
</organism>
<dbReference type="Pfam" id="PF24837">
    <property type="entry name" value="AMIN-like"/>
    <property type="match status" value="1"/>
</dbReference>
<dbReference type="InterPro" id="IPR056303">
    <property type="entry name" value="AMIN-like"/>
</dbReference>
<evidence type="ECO:0000313" key="3">
    <source>
        <dbReference type="Proteomes" id="UP001201873"/>
    </source>
</evidence>
<accession>A0ABT0JRT0</accession>
<proteinExistence type="predicted"/>
<dbReference type="EMBL" id="JALKFT010000001">
    <property type="protein sequence ID" value="MCK9874231.1"/>
    <property type="molecule type" value="Genomic_DNA"/>
</dbReference>
<evidence type="ECO:0000259" key="1">
    <source>
        <dbReference type="Pfam" id="PF24837"/>
    </source>
</evidence>
<sequence>MSLRSAPNEENGVRYERLVVEFTGGTPGYQARYVTEVIRPGSGAPLPLVGQAQLELVLSSASAHDDQGASTLRTAASGQDSTGALSYAVAGDFEGMVHIGIGLPRATEFRIVSLSSPDRLAIDFRS</sequence>
<gene>
    <name evidence="2" type="ORF">MXD59_00245</name>
</gene>
<comment type="caution">
    <text evidence="2">The sequence shown here is derived from an EMBL/GenBank/DDBJ whole genome shotgun (WGS) entry which is preliminary data.</text>
</comment>
<protein>
    <recommendedName>
        <fullName evidence="1">AMIN-like domain-containing protein</fullName>
    </recommendedName>
</protein>
<reference evidence="2 3" key="1">
    <citation type="submission" date="2022-04" db="EMBL/GenBank/DDBJ databases">
        <title>Genome diversity in the genus Frankia.</title>
        <authorList>
            <person name="Carlos-Shanley C."/>
            <person name="Hahn D."/>
        </authorList>
    </citation>
    <scope>NUCLEOTIDE SEQUENCE [LARGE SCALE GENOMIC DNA]</scope>
    <source>
        <strain evidence="2 3">Ag45/Mut15</strain>
    </source>
</reference>
<evidence type="ECO:0000313" key="2">
    <source>
        <dbReference type="EMBL" id="MCK9874231.1"/>
    </source>
</evidence>
<keyword evidence="3" id="KW-1185">Reference proteome</keyword>
<dbReference type="Proteomes" id="UP001201873">
    <property type="component" value="Unassembled WGS sequence"/>
</dbReference>
<name>A0ABT0JRT0_9ACTN</name>
<feature type="domain" description="AMIN-like" evidence="1">
    <location>
        <begin position="14"/>
        <end position="125"/>
    </location>
</feature>